<keyword evidence="2" id="KW-0732">Signal</keyword>
<dbReference type="EMBL" id="BAAAEO010000002">
    <property type="protein sequence ID" value="GAA0549346.1"/>
    <property type="molecule type" value="Genomic_DNA"/>
</dbReference>
<sequence>MKKVLWLLSLSAMLAGLGYFWPHQAAIEPVAETPAKATPSDGTTAEKKPQAKPAHINVTEKIPEPVTESFKLLASAYAAELNTPPYSRPLSIDDEHLLQPNQYIVQTVPLQGGASAAIVLPKYRFSYPEAVPVTLQVSGLQVSDVSVRLQHEASMEHTESKAMQGTPEHYTATLDADDSWNGSFEVQVSFSASGQQQVLKTGIEYYNPVATVTAVGEPFGIGSDMHIPVQIDVRQSGFYRLRANLYTEQRQPLALLTTTEKLSEGETEITLKAFKAVLRQHSGPFIIGTFILEKRPAVPGELTQYGDSEQAQYQIDYFSLDQLTDETWQPDEQERQRLQFLQQMAGQQ</sequence>
<feature type="region of interest" description="Disordered" evidence="1">
    <location>
        <begin position="34"/>
        <end position="53"/>
    </location>
</feature>
<evidence type="ECO:0000313" key="3">
    <source>
        <dbReference type="EMBL" id="GAA0549346.1"/>
    </source>
</evidence>
<dbReference type="Proteomes" id="UP001501169">
    <property type="component" value="Unassembled WGS sequence"/>
</dbReference>
<gene>
    <name evidence="3" type="ORF">GCM10009098_16240</name>
</gene>
<dbReference type="RefSeq" id="WP_226766540.1">
    <property type="nucleotide sequence ID" value="NZ_BAAAEO010000002.1"/>
</dbReference>
<organism evidence="3 4">
    <name type="scientific">Rheinheimera aquimaris</name>
    <dbReference type="NCBI Taxonomy" id="412437"/>
    <lineage>
        <taxon>Bacteria</taxon>
        <taxon>Pseudomonadati</taxon>
        <taxon>Pseudomonadota</taxon>
        <taxon>Gammaproteobacteria</taxon>
        <taxon>Chromatiales</taxon>
        <taxon>Chromatiaceae</taxon>
        <taxon>Rheinheimera</taxon>
    </lineage>
</organism>
<evidence type="ECO:0000256" key="1">
    <source>
        <dbReference type="SAM" id="MobiDB-lite"/>
    </source>
</evidence>
<protein>
    <submittedName>
        <fullName evidence="3">Uncharacterized protein</fullName>
    </submittedName>
</protein>
<name>A0ABP3NN87_9GAMM</name>
<evidence type="ECO:0000313" key="4">
    <source>
        <dbReference type="Proteomes" id="UP001501169"/>
    </source>
</evidence>
<feature type="signal peptide" evidence="2">
    <location>
        <begin position="1"/>
        <end position="25"/>
    </location>
</feature>
<feature type="chain" id="PRO_5045745111" evidence="2">
    <location>
        <begin position="26"/>
        <end position="348"/>
    </location>
</feature>
<reference evidence="4" key="1">
    <citation type="journal article" date="2019" name="Int. J. Syst. Evol. Microbiol.">
        <title>The Global Catalogue of Microorganisms (GCM) 10K type strain sequencing project: providing services to taxonomists for standard genome sequencing and annotation.</title>
        <authorList>
            <consortium name="The Broad Institute Genomics Platform"/>
            <consortium name="The Broad Institute Genome Sequencing Center for Infectious Disease"/>
            <person name="Wu L."/>
            <person name="Ma J."/>
        </authorList>
    </citation>
    <scope>NUCLEOTIDE SEQUENCE [LARGE SCALE GENOMIC DNA]</scope>
    <source>
        <strain evidence="4">JCM 14331</strain>
    </source>
</reference>
<evidence type="ECO:0000256" key="2">
    <source>
        <dbReference type="SAM" id="SignalP"/>
    </source>
</evidence>
<comment type="caution">
    <text evidence="3">The sequence shown here is derived from an EMBL/GenBank/DDBJ whole genome shotgun (WGS) entry which is preliminary data.</text>
</comment>
<accession>A0ABP3NN87</accession>
<keyword evidence="4" id="KW-1185">Reference proteome</keyword>
<proteinExistence type="predicted"/>